<accession>A0A848MC03</accession>
<gene>
    <name evidence="2" type="ORF">HII30_18260</name>
</gene>
<evidence type="ECO:0000313" key="3">
    <source>
        <dbReference type="Proteomes" id="UP000565468"/>
    </source>
</evidence>
<dbReference type="Proteomes" id="UP000565468">
    <property type="component" value="Unassembled WGS sequence"/>
</dbReference>
<evidence type="ECO:0000256" key="1">
    <source>
        <dbReference type="SAM" id="SignalP"/>
    </source>
</evidence>
<keyword evidence="1" id="KW-0732">Signal</keyword>
<name>A0A848MC03_PAELE</name>
<dbReference type="PROSITE" id="PS51257">
    <property type="entry name" value="PROKAR_LIPOPROTEIN"/>
    <property type="match status" value="1"/>
</dbReference>
<feature type="chain" id="PRO_5038562821" evidence="1">
    <location>
        <begin position="22"/>
        <end position="160"/>
    </location>
</feature>
<dbReference type="InterPro" id="IPR025372">
    <property type="entry name" value="DUF4362"/>
</dbReference>
<reference evidence="2 3" key="1">
    <citation type="submission" date="2020-04" db="EMBL/GenBank/DDBJ databases">
        <title>Paenibacillus algicola sp. nov., a novel marine bacterium producing alginate lyase.</title>
        <authorList>
            <person name="Huang H."/>
        </authorList>
    </citation>
    <scope>NUCLEOTIDE SEQUENCE [LARGE SCALE GENOMIC DNA]</scope>
    <source>
        <strain evidence="2 3">L7-75</strain>
    </source>
</reference>
<dbReference type="EMBL" id="JABBPN010000021">
    <property type="protein sequence ID" value="NMO97711.1"/>
    <property type="molecule type" value="Genomic_DNA"/>
</dbReference>
<dbReference type="RefSeq" id="WP_169506485.1">
    <property type="nucleotide sequence ID" value="NZ_JABBPN010000021.1"/>
</dbReference>
<comment type="caution">
    <text evidence="2">The sequence shown here is derived from an EMBL/GenBank/DDBJ whole genome shotgun (WGS) entry which is preliminary data.</text>
</comment>
<dbReference type="AlphaFoldDB" id="A0A848MC03"/>
<protein>
    <submittedName>
        <fullName evidence="2">DUF4362 domain-containing protein</fullName>
    </submittedName>
</protein>
<keyword evidence="3" id="KW-1185">Reference proteome</keyword>
<evidence type="ECO:0000313" key="2">
    <source>
        <dbReference type="EMBL" id="NMO97711.1"/>
    </source>
</evidence>
<proteinExistence type="predicted"/>
<organism evidence="2 3">
    <name type="scientific">Paenibacillus lemnae</name>
    <dbReference type="NCBI Taxonomy" id="1330551"/>
    <lineage>
        <taxon>Bacteria</taxon>
        <taxon>Bacillati</taxon>
        <taxon>Bacillota</taxon>
        <taxon>Bacilli</taxon>
        <taxon>Bacillales</taxon>
        <taxon>Paenibacillaceae</taxon>
        <taxon>Paenibacillus</taxon>
    </lineage>
</organism>
<dbReference type="Pfam" id="PF14275">
    <property type="entry name" value="DUF4362"/>
    <property type="match status" value="1"/>
</dbReference>
<feature type="signal peptide" evidence="1">
    <location>
        <begin position="1"/>
        <end position="21"/>
    </location>
</feature>
<sequence length="160" mass="17904">MKKYMLTLTVALVLLSGCNNKSSNPSDNSESPFPAVSEPYRAEQAAENGDVVGLHGVTYNLDKWTAFLANLDTGVRDQVRITQYTDEGDPIFYELVYDGTESILYTFDNSMDSFGSDAGRPSTVCRDIELEENKEIGSHYKLTGCDYDTSETFWFMKNSN</sequence>